<dbReference type="SMART" id="SM00060">
    <property type="entry name" value="FN3"/>
    <property type="match status" value="1"/>
</dbReference>
<keyword evidence="13" id="KW-1185">Reference proteome</keyword>
<reference evidence="13" key="1">
    <citation type="journal article" date="2019" name="Int. J. Syst. Evol. Microbiol.">
        <title>The Global Catalogue of Microorganisms (GCM) 10K type strain sequencing project: providing services to taxonomists for standard genome sequencing and annotation.</title>
        <authorList>
            <consortium name="The Broad Institute Genomics Platform"/>
            <consortium name="The Broad Institute Genome Sequencing Center for Infectious Disease"/>
            <person name="Wu L."/>
            <person name="Ma J."/>
        </authorList>
    </citation>
    <scope>NUCLEOTIDE SEQUENCE [LARGE SCALE GENOMIC DNA]</scope>
    <source>
        <strain evidence="13">CCUG 53903</strain>
    </source>
</reference>
<feature type="domain" description="Fibronectin type-III" evidence="10">
    <location>
        <begin position="333"/>
        <end position="419"/>
    </location>
</feature>
<evidence type="ECO:0000256" key="3">
    <source>
        <dbReference type="ARBA" id="ARBA00022801"/>
    </source>
</evidence>
<dbReference type="CDD" id="cd00063">
    <property type="entry name" value="FN3"/>
    <property type="match status" value="1"/>
</dbReference>
<organism evidence="12 13">
    <name type="scientific">Nonomuraea insulae</name>
    <dbReference type="NCBI Taxonomy" id="1616787"/>
    <lineage>
        <taxon>Bacteria</taxon>
        <taxon>Bacillati</taxon>
        <taxon>Actinomycetota</taxon>
        <taxon>Actinomycetes</taxon>
        <taxon>Streptosporangiales</taxon>
        <taxon>Streptosporangiaceae</taxon>
        <taxon>Nonomuraea</taxon>
    </lineage>
</organism>
<dbReference type="InterPro" id="IPR018087">
    <property type="entry name" value="Glyco_hydro_5_CS"/>
</dbReference>
<evidence type="ECO:0000256" key="5">
    <source>
        <dbReference type="ARBA" id="ARBA00023277"/>
    </source>
</evidence>
<keyword evidence="3 8" id="KW-0378">Hydrolase</keyword>
<dbReference type="Proteomes" id="UP001596058">
    <property type="component" value="Unassembled WGS sequence"/>
</dbReference>
<protein>
    <recommendedName>
        <fullName evidence="8">Endoglucanase</fullName>
        <ecNumber evidence="8">3.2.1.4</ecNumber>
    </recommendedName>
</protein>
<accession>A0ABW1CHR3</accession>
<gene>
    <name evidence="12" type="ORF">ACFPZ3_15305</name>
</gene>
<evidence type="ECO:0000256" key="9">
    <source>
        <dbReference type="SAM" id="SignalP"/>
    </source>
</evidence>
<dbReference type="Gene3D" id="3.20.20.80">
    <property type="entry name" value="Glycosidases"/>
    <property type="match status" value="1"/>
</dbReference>
<comment type="caution">
    <text evidence="12">The sequence shown here is derived from an EMBL/GenBank/DDBJ whole genome shotgun (WGS) entry which is preliminary data.</text>
</comment>
<dbReference type="Gene3D" id="2.60.40.290">
    <property type="match status" value="1"/>
</dbReference>
<dbReference type="SUPFAM" id="SSF49265">
    <property type="entry name" value="Fibronectin type III"/>
    <property type="match status" value="1"/>
</dbReference>
<dbReference type="EC" id="3.2.1.4" evidence="8"/>
<dbReference type="InterPro" id="IPR008965">
    <property type="entry name" value="CBM2/CBM3_carb-bd_dom_sf"/>
</dbReference>
<evidence type="ECO:0000259" key="10">
    <source>
        <dbReference type="PROSITE" id="PS50853"/>
    </source>
</evidence>
<comment type="similarity">
    <text evidence="8">Belongs to the glycosyl hydrolase 5 (cellulase A) family.</text>
</comment>
<dbReference type="PROSITE" id="PS00659">
    <property type="entry name" value="GLYCOSYL_HYDROL_F5"/>
    <property type="match status" value="1"/>
</dbReference>
<sequence length="523" mass="54215">MRALFTALGLLAALLVASPAHAATGLHVSGTKLLESGGQEFVMRGTSHAHTWYAGQTKAFADIKSLKANTVRVVLSGGRWTANNVSDVANVVSLCKQNKLICVLENHDTTGYGEQSGAYTLDQAADYWISVKSALVGQEDYVIVNIGNEPIGNNVVTPGWAAATTAAIQKLRTNGFDHAIMVDAPNWGQDWQFGMRDNARTVFDSDPDKNTIFSVHMYGVFDTAAEITAYMDAFKTAGLPLVVGEFGFDHSDGNPDEDTIMAQAVSRGLGYLGWSWSGNGGGVEYLDQVTNFDVTQLTSWGQRLFNGANGIAATARQAAIYGGGTTDPTPPSVPGTPSASAVASTGATLTWTASTDNVGVTGYDVYTSTGASLGASATNSITLTGLTPATAYQVYVKARDAAGNQSAQSPSASFTTSAAPVGGCTAVGTVQSQWGNGYVVQPLTVTNTSTSAKTSWTVTFTLPAGHTLAGSWNAAVTVSGQTVTAKNLAYNGTLAPNATTGFGLQVSRPTGNTSIPSGYTCAN</sequence>
<dbReference type="PANTHER" id="PTHR34142">
    <property type="entry name" value="ENDO-BETA-1,4-GLUCANASE A"/>
    <property type="match status" value="1"/>
</dbReference>
<dbReference type="InterPro" id="IPR001547">
    <property type="entry name" value="Glyco_hydro_5"/>
</dbReference>
<evidence type="ECO:0000256" key="8">
    <source>
        <dbReference type="RuleBase" id="RU361153"/>
    </source>
</evidence>
<evidence type="ECO:0000313" key="13">
    <source>
        <dbReference type="Proteomes" id="UP001596058"/>
    </source>
</evidence>
<keyword evidence="4 8" id="KW-0136">Cellulose degradation</keyword>
<dbReference type="Gene3D" id="2.60.40.10">
    <property type="entry name" value="Immunoglobulins"/>
    <property type="match status" value="1"/>
</dbReference>
<dbReference type="InterPro" id="IPR001919">
    <property type="entry name" value="CBD2"/>
</dbReference>
<dbReference type="RefSeq" id="WP_379514751.1">
    <property type="nucleotide sequence ID" value="NZ_JBHSPA010000018.1"/>
</dbReference>
<keyword evidence="5 8" id="KW-0119">Carbohydrate metabolism</keyword>
<name>A0ABW1CHR3_9ACTN</name>
<dbReference type="PROSITE" id="PS51173">
    <property type="entry name" value="CBM2"/>
    <property type="match status" value="1"/>
</dbReference>
<evidence type="ECO:0000256" key="7">
    <source>
        <dbReference type="ARBA" id="ARBA00023326"/>
    </source>
</evidence>
<feature type="chain" id="PRO_5046085867" description="Endoglucanase" evidence="9">
    <location>
        <begin position="23"/>
        <end position="523"/>
    </location>
</feature>
<dbReference type="InterPro" id="IPR012291">
    <property type="entry name" value="CBM2_carb-bd_dom_sf"/>
</dbReference>
<proteinExistence type="inferred from homology"/>
<evidence type="ECO:0000259" key="11">
    <source>
        <dbReference type="PROSITE" id="PS51173"/>
    </source>
</evidence>
<dbReference type="PANTHER" id="PTHR34142:SF1">
    <property type="entry name" value="GLYCOSIDE HYDROLASE FAMILY 5 DOMAIN-CONTAINING PROTEIN"/>
    <property type="match status" value="1"/>
</dbReference>
<dbReference type="Pfam" id="PF00041">
    <property type="entry name" value="fn3"/>
    <property type="match status" value="1"/>
</dbReference>
<dbReference type="InterPro" id="IPR013783">
    <property type="entry name" value="Ig-like_fold"/>
</dbReference>
<dbReference type="InterPro" id="IPR003961">
    <property type="entry name" value="FN3_dom"/>
</dbReference>
<keyword evidence="6 8" id="KW-0326">Glycosidase</keyword>
<dbReference type="InterPro" id="IPR017853">
    <property type="entry name" value="GH"/>
</dbReference>
<evidence type="ECO:0000313" key="12">
    <source>
        <dbReference type="EMBL" id="MFC5825229.1"/>
    </source>
</evidence>
<dbReference type="PROSITE" id="PS50853">
    <property type="entry name" value="FN3"/>
    <property type="match status" value="1"/>
</dbReference>
<dbReference type="Pfam" id="PF00150">
    <property type="entry name" value="Cellulase"/>
    <property type="match status" value="1"/>
</dbReference>
<evidence type="ECO:0000256" key="6">
    <source>
        <dbReference type="ARBA" id="ARBA00023295"/>
    </source>
</evidence>
<comment type="catalytic activity">
    <reaction evidence="1 8">
        <text>Endohydrolysis of (1-&gt;4)-beta-D-glucosidic linkages in cellulose, lichenin and cereal beta-D-glucans.</text>
        <dbReference type="EC" id="3.2.1.4"/>
    </reaction>
</comment>
<dbReference type="SMART" id="SM00637">
    <property type="entry name" value="CBD_II"/>
    <property type="match status" value="1"/>
</dbReference>
<feature type="domain" description="CBM2" evidence="11">
    <location>
        <begin position="417"/>
        <end position="523"/>
    </location>
</feature>
<dbReference type="SUPFAM" id="SSF51445">
    <property type="entry name" value="(Trans)glycosidases"/>
    <property type="match status" value="1"/>
</dbReference>
<dbReference type="InterPro" id="IPR036116">
    <property type="entry name" value="FN3_sf"/>
</dbReference>
<dbReference type="SUPFAM" id="SSF49384">
    <property type="entry name" value="Carbohydrate-binding domain"/>
    <property type="match status" value="1"/>
</dbReference>
<evidence type="ECO:0000256" key="1">
    <source>
        <dbReference type="ARBA" id="ARBA00000966"/>
    </source>
</evidence>
<feature type="signal peptide" evidence="9">
    <location>
        <begin position="1"/>
        <end position="22"/>
    </location>
</feature>
<dbReference type="EMBL" id="JBHSPA010000018">
    <property type="protein sequence ID" value="MFC5825229.1"/>
    <property type="molecule type" value="Genomic_DNA"/>
</dbReference>
<keyword evidence="7 8" id="KW-0624">Polysaccharide degradation</keyword>
<dbReference type="Pfam" id="PF00553">
    <property type="entry name" value="CBM_2"/>
    <property type="match status" value="1"/>
</dbReference>
<evidence type="ECO:0000256" key="4">
    <source>
        <dbReference type="ARBA" id="ARBA00023001"/>
    </source>
</evidence>
<keyword evidence="2 9" id="KW-0732">Signal</keyword>
<evidence type="ECO:0000256" key="2">
    <source>
        <dbReference type="ARBA" id="ARBA00022729"/>
    </source>
</evidence>